<gene>
    <name evidence="7" type="ORF">MA20_48360</name>
</gene>
<dbReference type="PANTHER" id="PTHR43370:SF1">
    <property type="entry name" value="GUANOSINE ABC TRANSPORTER PERMEASE PROTEIN NUPQ"/>
    <property type="match status" value="1"/>
</dbReference>
<dbReference type="Pfam" id="PF02653">
    <property type="entry name" value="BPD_transp_2"/>
    <property type="match status" value="1"/>
</dbReference>
<evidence type="ECO:0000256" key="5">
    <source>
        <dbReference type="ARBA" id="ARBA00023136"/>
    </source>
</evidence>
<dbReference type="GO" id="GO:0005886">
    <property type="term" value="C:plasma membrane"/>
    <property type="evidence" value="ECO:0007669"/>
    <property type="project" value="UniProtKB-SubCell"/>
</dbReference>
<keyword evidence="5 6" id="KW-0472">Membrane</keyword>
<keyword evidence="4 6" id="KW-1133">Transmembrane helix</keyword>
<organism evidence="7 8">
    <name type="scientific">Bradyrhizobium japonicum</name>
    <dbReference type="NCBI Taxonomy" id="375"/>
    <lineage>
        <taxon>Bacteria</taxon>
        <taxon>Pseudomonadati</taxon>
        <taxon>Pseudomonadota</taxon>
        <taxon>Alphaproteobacteria</taxon>
        <taxon>Hyphomicrobiales</taxon>
        <taxon>Nitrobacteraceae</taxon>
        <taxon>Bradyrhizobium</taxon>
    </lineage>
</organism>
<dbReference type="AlphaFoldDB" id="A0A0A3XEM1"/>
<comment type="caution">
    <text evidence="7">The sequence shown here is derived from an EMBL/GenBank/DDBJ whole genome shotgun (WGS) entry which is preliminary data.</text>
</comment>
<keyword evidence="2" id="KW-1003">Cell membrane</keyword>
<protein>
    <submittedName>
        <fullName evidence="7">Sugar ABC transporter permease</fullName>
    </submittedName>
</protein>
<evidence type="ECO:0000256" key="6">
    <source>
        <dbReference type="SAM" id="Phobius"/>
    </source>
</evidence>
<sequence>GFRLLAVGENETAAKSIGIKVRKIQYGAILLCGVFCGLAGAQLSLGQVTMFTEGMTAGRGFISLVAMMLGQTNPFGMMASSLLFGFMDAVSIRLQGLSIPTHFTLMLPYLMTVIAMFFFKDKSYLKAAGSTNSSAR</sequence>
<feature type="transmembrane region" description="Helical" evidence="6">
    <location>
        <begin position="24"/>
        <end position="41"/>
    </location>
</feature>
<dbReference type="PANTHER" id="PTHR43370">
    <property type="entry name" value="SUGAR ABC TRANSPORTER INTEGRAL MEMBRANE PROTEIN-RELATED"/>
    <property type="match status" value="1"/>
</dbReference>
<proteinExistence type="predicted"/>
<feature type="non-terminal residue" evidence="7">
    <location>
        <position position="1"/>
    </location>
</feature>
<dbReference type="InterPro" id="IPR001851">
    <property type="entry name" value="ABC_transp_permease"/>
</dbReference>
<dbReference type="GO" id="GO:0022857">
    <property type="term" value="F:transmembrane transporter activity"/>
    <property type="evidence" value="ECO:0007669"/>
    <property type="project" value="InterPro"/>
</dbReference>
<feature type="transmembrane region" description="Helical" evidence="6">
    <location>
        <begin position="61"/>
        <end position="87"/>
    </location>
</feature>
<dbReference type="Proteomes" id="UP000030377">
    <property type="component" value="Unassembled WGS sequence"/>
</dbReference>
<keyword evidence="3 6" id="KW-0812">Transmembrane</keyword>
<evidence type="ECO:0000313" key="8">
    <source>
        <dbReference type="Proteomes" id="UP000030377"/>
    </source>
</evidence>
<dbReference type="EMBL" id="JRPN01000186">
    <property type="protein sequence ID" value="KGT72765.1"/>
    <property type="molecule type" value="Genomic_DNA"/>
</dbReference>
<evidence type="ECO:0000313" key="7">
    <source>
        <dbReference type="EMBL" id="KGT72765.1"/>
    </source>
</evidence>
<name>A0A0A3XEM1_BRAJP</name>
<evidence type="ECO:0000256" key="3">
    <source>
        <dbReference type="ARBA" id="ARBA00022692"/>
    </source>
</evidence>
<evidence type="ECO:0000256" key="4">
    <source>
        <dbReference type="ARBA" id="ARBA00022989"/>
    </source>
</evidence>
<evidence type="ECO:0000256" key="1">
    <source>
        <dbReference type="ARBA" id="ARBA00004651"/>
    </source>
</evidence>
<accession>A0A0A3XEM1</accession>
<dbReference type="CDD" id="cd06580">
    <property type="entry name" value="TM_PBP1_transp_TpRbsC_like"/>
    <property type="match status" value="1"/>
</dbReference>
<evidence type="ECO:0000256" key="2">
    <source>
        <dbReference type="ARBA" id="ARBA00022475"/>
    </source>
</evidence>
<reference evidence="7 8" key="1">
    <citation type="submission" date="2014-09" db="EMBL/GenBank/DDBJ databases">
        <title>Draft genome of Bradyrhizobium japonicum Is-34.</title>
        <authorList>
            <person name="Tsurumaru H."/>
            <person name="Yamakawa T."/>
            <person name="Hashimoto S."/>
            <person name="Okizaki K."/>
            <person name="Kanesaki Y."/>
            <person name="Yoshikawa H."/>
            <person name="Yajima S."/>
        </authorList>
    </citation>
    <scope>NUCLEOTIDE SEQUENCE [LARGE SCALE GENOMIC DNA]</scope>
    <source>
        <strain evidence="7 8">Is-34</strain>
    </source>
</reference>
<comment type="subcellular location">
    <subcellularLocation>
        <location evidence="1">Cell membrane</location>
        <topology evidence="1">Multi-pass membrane protein</topology>
    </subcellularLocation>
</comment>
<feature type="transmembrane region" description="Helical" evidence="6">
    <location>
        <begin position="99"/>
        <end position="119"/>
    </location>
</feature>